<proteinExistence type="predicted"/>
<dbReference type="PANTHER" id="PTHR46889">
    <property type="entry name" value="TRANSPOSASE INSF FOR INSERTION SEQUENCE IS3B-RELATED"/>
    <property type="match status" value="1"/>
</dbReference>
<dbReference type="InterPro" id="IPR050900">
    <property type="entry name" value="Transposase_IS3/IS150/IS904"/>
</dbReference>
<dbReference type="OrthoDB" id="9813126at2"/>
<dbReference type="Proteomes" id="UP000254326">
    <property type="component" value="Unassembled WGS sequence"/>
</dbReference>
<evidence type="ECO:0000313" key="3">
    <source>
        <dbReference type="Proteomes" id="UP000254326"/>
    </source>
</evidence>
<dbReference type="AlphaFoldDB" id="A0A370U598"/>
<dbReference type="InterPro" id="IPR001584">
    <property type="entry name" value="Integrase_cat-core"/>
</dbReference>
<organism evidence="2 3">
    <name type="scientific">Marinomonas piezotolerans</name>
    <dbReference type="NCBI Taxonomy" id="2213058"/>
    <lineage>
        <taxon>Bacteria</taxon>
        <taxon>Pseudomonadati</taxon>
        <taxon>Pseudomonadota</taxon>
        <taxon>Gammaproteobacteria</taxon>
        <taxon>Oceanospirillales</taxon>
        <taxon>Oceanospirillaceae</taxon>
        <taxon>Marinomonas</taxon>
    </lineage>
</organism>
<feature type="domain" description="Integrase catalytic" evidence="1">
    <location>
        <begin position="1"/>
        <end position="79"/>
    </location>
</feature>
<dbReference type="InterPro" id="IPR036397">
    <property type="entry name" value="RNaseH_sf"/>
</dbReference>
<dbReference type="GO" id="GO:0015074">
    <property type="term" value="P:DNA integration"/>
    <property type="evidence" value="ECO:0007669"/>
    <property type="project" value="InterPro"/>
</dbReference>
<dbReference type="Gene3D" id="3.30.420.10">
    <property type="entry name" value="Ribonuclease H-like superfamily/Ribonuclease H"/>
    <property type="match status" value="1"/>
</dbReference>
<dbReference type="SUPFAM" id="SSF53098">
    <property type="entry name" value="Ribonuclease H-like"/>
    <property type="match status" value="1"/>
</dbReference>
<dbReference type="GO" id="GO:0003676">
    <property type="term" value="F:nucleic acid binding"/>
    <property type="evidence" value="ECO:0007669"/>
    <property type="project" value="InterPro"/>
</dbReference>
<protein>
    <submittedName>
        <fullName evidence="2">IS3 family transposase</fullName>
    </submittedName>
</protein>
<dbReference type="RefSeq" id="WP_147290593.1">
    <property type="nucleotide sequence ID" value="NZ_QKRA01000011.1"/>
</dbReference>
<name>A0A370U598_9GAMM</name>
<sequence length="79" mass="9228">QQLHEKHGVQCSMTDGYDCYQNALAERINGIIKNEYLIMKPKDLNEARLMISESVESYNKSRPHMALKYKTPDEVHRAF</sequence>
<comment type="caution">
    <text evidence="2">The sequence shown here is derived from an EMBL/GenBank/DDBJ whole genome shotgun (WGS) entry which is preliminary data.</text>
</comment>
<feature type="non-terminal residue" evidence="2">
    <location>
        <position position="1"/>
    </location>
</feature>
<dbReference type="InterPro" id="IPR012337">
    <property type="entry name" value="RNaseH-like_sf"/>
</dbReference>
<dbReference type="EMBL" id="QKRA01000011">
    <property type="protein sequence ID" value="RDL42951.1"/>
    <property type="molecule type" value="Genomic_DNA"/>
</dbReference>
<dbReference type="PANTHER" id="PTHR46889:SF5">
    <property type="entry name" value="INTEGRASE PROTEIN"/>
    <property type="match status" value="1"/>
</dbReference>
<dbReference type="Pfam" id="PF13683">
    <property type="entry name" value="rve_3"/>
    <property type="match status" value="1"/>
</dbReference>
<dbReference type="PROSITE" id="PS50994">
    <property type="entry name" value="INTEGRASE"/>
    <property type="match status" value="1"/>
</dbReference>
<accession>A0A370U598</accession>
<evidence type="ECO:0000259" key="1">
    <source>
        <dbReference type="PROSITE" id="PS50994"/>
    </source>
</evidence>
<evidence type="ECO:0000313" key="2">
    <source>
        <dbReference type="EMBL" id="RDL42951.1"/>
    </source>
</evidence>
<gene>
    <name evidence="2" type="ORF">DN730_16585</name>
</gene>
<reference evidence="2 3" key="1">
    <citation type="submission" date="2018-06" db="EMBL/GenBank/DDBJ databases">
        <title>Marinomonas sp. YLB-05 draft genome sequence.</title>
        <authorList>
            <person name="Yu L."/>
            <person name="Tang X."/>
        </authorList>
    </citation>
    <scope>NUCLEOTIDE SEQUENCE [LARGE SCALE GENOMIC DNA]</scope>
    <source>
        <strain evidence="2 3">YLB-05</strain>
    </source>
</reference>
<keyword evidence="3" id="KW-1185">Reference proteome</keyword>